<dbReference type="FunFam" id="2.60.40.150:FF:000155">
    <property type="entry name" value="extended synaptotagmin-2 isoform X1"/>
    <property type="match status" value="1"/>
</dbReference>
<evidence type="ECO:0000256" key="5">
    <source>
        <dbReference type="ARBA" id="ARBA00022737"/>
    </source>
</evidence>
<dbReference type="SUPFAM" id="SSF49562">
    <property type="entry name" value="C2 domain (Calcium/lipid-binding domain, CaLB)"/>
    <property type="match status" value="3"/>
</dbReference>
<dbReference type="GO" id="GO:0008429">
    <property type="term" value="F:phosphatidylethanolamine binding"/>
    <property type="evidence" value="ECO:0007669"/>
    <property type="project" value="TreeGrafter"/>
</dbReference>
<feature type="compositionally biased region" description="Polar residues" evidence="11">
    <location>
        <begin position="632"/>
        <end position="643"/>
    </location>
</feature>
<feature type="compositionally biased region" description="Polar residues" evidence="11">
    <location>
        <begin position="666"/>
        <end position="682"/>
    </location>
</feature>
<organism evidence="15 16">
    <name type="scientific">Pseudolycoriella hygida</name>
    <dbReference type="NCBI Taxonomy" id="35572"/>
    <lineage>
        <taxon>Eukaryota</taxon>
        <taxon>Metazoa</taxon>
        <taxon>Ecdysozoa</taxon>
        <taxon>Arthropoda</taxon>
        <taxon>Hexapoda</taxon>
        <taxon>Insecta</taxon>
        <taxon>Pterygota</taxon>
        <taxon>Neoptera</taxon>
        <taxon>Endopterygota</taxon>
        <taxon>Diptera</taxon>
        <taxon>Nematocera</taxon>
        <taxon>Sciaroidea</taxon>
        <taxon>Sciaridae</taxon>
        <taxon>Pseudolycoriella</taxon>
    </lineage>
</organism>
<keyword evidence="7 12" id="KW-1133">Transmembrane helix</keyword>
<dbReference type="InterPro" id="IPR035892">
    <property type="entry name" value="C2_domain_sf"/>
</dbReference>
<keyword evidence="4" id="KW-0479">Metal-binding</keyword>
<dbReference type="FunFam" id="2.60.40.150:FF:000158">
    <property type="entry name" value="extended synaptotagmin-2 isoform X4"/>
    <property type="match status" value="1"/>
</dbReference>
<evidence type="ECO:0000256" key="7">
    <source>
        <dbReference type="ARBA" id="ARBA00022989"/>
    </source>
</evidence>
<dbReference type="SMART" id="SM00239">
    <property type="entry name" value="C2"/>
    <property type="match status" value="3"/>
</dbReference>
<protein>
    <submittedName>
        <fullName evidence="15">Extended synaptotagmin-2</fullName>
    </submittedName>
</protein>
<dbReference type="GO" id="GO:0006869">
    <property type="term" value="P:lipid transport"/>
    <property type="evidence" value="ECO:0007669"/>
    <property type="project" value="UniProtKB-KW"/>
</dbReference>
<dbReference type="InterPro" id="IPR000008">
    <property type="entry name" value="C2_dom"/>
</dbReference>
<keyword evidence="2" id="KW-0813">Transport</keyword>
<evidence type="ECO:0000256" key="11">
    <source>
        <dbReference type="SAM" id="MobiDB-lite"/>
    </source>
</evidence>
<keyword evidence="16" id="KW-1185">Reference proteome</keyword>
<dbReference type="EMBL" id="WJQU01000004">
    <property type="protein sequence ID" value="KAJ6636682.1"/>
    <property type="molecule type" value="Genomic_DNA"/>
</dbReference>
<dbReference type="InterPro" id="IPR051634">
    <property type="entry name" value="Extended_Synaptotagmin"/>
</dbReference>
<evidence type="ECO:0000256" key="10">
    <source>
        <dbReference type="ARBA" id="ARBA00023136"/>
    </source>
</evidence>
<feature type="domain" description="SMP-LTD" evidence="14">
    <location>
        <begin position="125"/>
        <end position="304"/>
    </location>
</feature>
<dbReference type="Pfam" id="PF00168">
    <property type="entry name" value="C2"/>
    <property type="match status" value="3"/>
</dbReference>
<dbReference type="AlphaFoldDB" id="A0A9Q0MUH2"/>
<reference evidence="15" key="1">
    <citation type="submission" date="2022-07" db="EMBL/GenBank/DDBJ databases">
        <authorList>
            <person name="Trinca V."/>
            <person name="Uliana J.V.C."/>
            <person name="Torres T.T."/>
            <person name="Ward R.J."/>
            <person name="Monesi N."/>
        </authorList>
    </citation>
    <scope>NUCLEOTIDE SEQUENCE</scope>
    <source>
        <strain evidence="15">HSMRA1968</strain>
        <tissue evidence="15">Whole embryos</tissue>
    </source>
</reference>
<evidence type="ECO:0000256" key="12">
    <source>
        <dbReference type="SAM" id="Phobius"/>
    </source>
</evidence>
<dbReference type="PANTHER" id="PTHR45761:SF1">
    <property type="entry name" value="EXTENDED SYNAPTOTAGMIN-LIKE PROTEIN 2, ISOFORM C"/>
    <property type="match status" value="1"/>
</dbReference>
<name>A0A9Q0MUH2_9DIPT</name>
<gene>
    <name evidence="15" type="primary">ESYT2</name>
    <name evidence="15" type="ORF">Bhyg_15275</name>
</gene>
<keyword evidence="8" id="KW-0445">Lipid transport</keyword>
<evidence type="ECO:0000256" key="1">
    <source>
        <dbReference type="ARBA" id="ARBA00004370"/>
    </source>
</evidence>
<keyword evidence="6" id="KW-0106">Calcium</keyword>
<dbReference type="PANTHER" id="PTHR45761">
    <property type="entry name" value="EXTENDED SYNAPTOTAGMIN-LIKE PROTEIN 2, ISOFORM C"/>
    <property type="match status" value="1"/>
</dbReference>
<dbReference type="InterPro" id="IPR031468">
    <property type="entry name" value="SMP_LBD"/>
</dbReference>
<feature type="domain" description="C2" evidence="13">
    <location>
        <begin position="295"/>
        <end position="422"/>
    </location>
</feature>
<dbReference type="CDD" id="cd04030">
    <property type="entry name" value="C2C_KIAA1228"/>
    <property type="match status" value="1"/>
</dbReference>
<dbReference type="OrthoDB" id="1029639at2759"/>
<dbReference type="Proteomes" id="UP001151699">
    <property type="component" value="Chromosome C"/>
</dbReference>
<dbReference type="CDD" id="cd04050">
    <property type="entry name" value="C2B_Synaptotagmin-like"/>
    <property type="match status" value="1"/>
</dbReference>
<sequence>MSSSDPILSPDTMTVASKELQSKPDDPKSNSNDDTKPVSNDDTIFSIVYSVLKKVAVVGAIYFVGYMGWSMAWLITPIIFSVTREQWKKSSQMKRDISILSAISNERDVILAKITDLPAWVYFPDVDRCEWVNKILQQVWPNANYFAKDLVKNKIEPNVAKALAGYKLNGFKFDRIILGQVPPRIGGVKVYEKNVSRNEIIMDLDLSYTSDCDINFQLAGVRGGLKHFQIQGMVRVIMKPLIAKMPLVGGLQIFFLNNPNVDFNLVGIVDLLDMPGLSDMLRKIIVEQIGAIMVLPNKLPITLSDSVAAHVLKMPEPEGVLRIHVVEAKNLMKKDISMLGKGKSDPYAIVTVGAQQFRTQTIDNNVNPKWDYWCEAVVLAESGQALSIVLLDEDDTSDDEKLGRATVEISNAVKRGLVDTWLTLEDAKHGMVHIRLTWMNLTANPNDLQSALEETQLLRVSSMNTALLTVFIDSATDLPLARPQSKPDPYLVLSVGKRSEQTSVQMRTDAPIWEQGFTFLVANPDNDTLQLRIVDQKTDKELGRFTYTLSALLEKTNMEIVSQPFQLKNSGPESKITMTLALRIFKKAPNLEDDAQAIIAEKGDTIEELSRDGSKSDASPVPPLRKQDSRMSNHSYGNDNDSGLAQEEVNVATTASKTSTSPSPDLSEQGSSLLHRTPSITSSAGIAGRGRIQLTLRYSVQRQRLVVIVHKIMNIPLKDPSNIPDPYVKLYLLPGRSKESKRKTIVVKDNCNPVYDSTYEYIISAAELLTTELEVTVATQKGFLSGGSPVIGMLKIPLNEPEISQQGLTSWYDLLPESEFE</sequence>
<comment type="caution">
    <text evidence="15">The sequence shown here is derived from an EMBL/GenBank/DDBJ whole genome shotgun (WGS) entry which is preliminary data.</text>
</comment>
<evidence type="ECO:0000256" key="8">
    <source>
        <dbReference type="ARBA" id="ARBA00023055"/>
    </source>
</evidence>
<dbReference type="GO" id="GO:0005789">
    <property type="term" value="C:endoplasmic reticulum membrane"/>
    <property type="evidence" value="ECO:0007669"/>
    <property type="project" value="TreeGrafter"/>
</dbReference>
<evidence type="ECO:0000256" key="9">
    <source>
        <dbReference type="ARBA" id="ARBA00023121"/>
    </source>
</evidence>
<dbReference type="InterPro" id="IPR039010">
    <property type="entry name" value="Synaptotagmin_SMP"/>
</dbReference>
<evidence type="ECO:0000313" key="16">
    <source>
        <dbReference type="Proteomes" id="UP001151699"/>
    </source>
</evidence>
<feature type="compositionally biased region" description="Polar residues" evidence="11">
    <location>
        <begin position="1"/>
        <end position="15"/>
    </location>
</feature>
<evidence type="ECO:0000313" key="15">
    <source>
        <dbReference type="EMBL" id="KAJ6636682.1"/>
    </source>
</evidence>
<evidence type="ECO:0000256" key="4">
    <source>
        <dbReference type="ARBA" id="ARBA00022723"/>
    </source>
</evidence>
<dbReference type="PROSITE" id="PS51847">
    <property type="entry name" value="SMP"/>
    <property type="match status" value="1"/>
</dbReference>
<dbReference type="PROSITE" id="PS50004">
    <property type="entry name" value="C2"/>
    <property type="match status" value="3"/>
</dbReference>
<evidence type="ECO:0000256" key="6">
    <source>
        <dbReference type="ARBA" id="ARBA00022837"/>
    </source>
</evidence>
<feature type="region of interest" description="Disordered" evidence="11">
    <location>
        <begin position="1"/>
        <end position="37"/>
    </location>
</feature>
<dbReference type="GO" id="GO:0005509">
    <property type="term" value="F:calcium ion binding"/>
    <property type="evidence" value="ECO:0007669"/>
    <property type="project" value="TreeGrafter"/>
</dbReference>
<dbReference type="GO" id="GO:0061817">
    <property type="term" value="P:endoplasmic reticulum-plasma membrane tethering"/>
    <property type="evidence" value="ECO:0007669"/>
    <property type="project" value="InterPro"/>
</dbReference>
<evidence type="ECO:0000259" key="14">
    <source>
        <dbReference type="PROSITE" id="PS51847"/>
    </source>
</evidence>
<feature type="region of interest" description="Disordered" evidence="11">
    <location>
        <begin position="607"/>
        <end position="682"/>
    </location>
</feature>
<dbReference type="GO" id="GO:0031210">
    <property type="term" value="F:phosphatidylcholine binding"/>
    <property type="evidence" value="ECO:0007669"/>
    <property type="project" value="TreeGrafter"/>
</dbReference>
<evidence type="ECO:0000259" key="13">
    <source>
        <dbReference type="PROSITE" id="PS50004"/>
    </source>
</evidence>
<keyword evidence="5" id="KW-0677">Repeat</keyword>
<dbReference type="CDD" id="cd21670">
    <property type="entry name" value="SMP_ESyt"/>
    <property type="match status" value="1"/>
</dbReference>
<dbReference type="CDD" id="cd04024">
    <property type="entry name" value="C2A_Synaptotagmin-like"/>
    <property type="match status" value="1"/>
</dbReference>
<keyword evidence="10 12" id="KW-0472">Membrane</keyword>
<proteinExistence type="predicted"/>
<dbReference type="Gene3D" id="2.60.40.150">
    <property type="entry name" value="C2 domain"/>
    <property type="match status" value="3"/>
</dbReference>
<keyword evidence="3 12" id="KW-0812">Transmembrane</keyword>
<feature type="domain" description="C2" evidence="13">
    <location>
        <begin position="444"/>
        <end position="565"/>
    </location>
</feature>
<feature type="transmembrane region" description="Helical" evidence="12">
    <location>
        <begin position="60"/>
        <end position="83"/>
    </location>
</feature>
<dbReference type="InterPro" id="IPR037752">
    <property type="entry name" value="C2C_KIAA1228"/>
</dbReference>
<feature type="domain" description="C2" evidence="13">
    <location>
        <begin position="688"/>
        <end position="812"/>
    </location>
</feature>
<feature type="compositionally biased region" description="Basic and acidic residues" evidence="11">
    <location>
        <begin position="20"/>
        <end position="36"/>
    </location>
</feature>
<comment type="subcellular location">
    <subcellularLocation>
        <location evidence="1">Membrane</location>
    </subcellularLocation>
</comment>
<dbReference type="FunFam" id="2.60.40.150:FF:000093">
    <property type="entry name" value="Extended synaptotagmin 3"/>
    <property type="match status" value="1"/>
</dbReference>
<evidence type="ECO:0000256" key="3">
    <source>
        <dbReference type="ARBA" id="ARBA00022692"/>
    </source>
</evidence>
<dbReference type="InterPro" id="IPR037749">
    <property type="entry name" value="Ext_Synaptotagmin_C2B"/>
</dbReference>
<keyword evidence="9" id="KW-0446">Lipid-binding</keyword>
<accession>A0A9Q0MUH2</accession>
<feature type="compositionally biased region" description="Low complexity" evidence="11">
    <location>
        <begin position="652"/>
        <end position="664"/>
    </location>
</feature>
<dbReference type="GO" id="GO:0005544">
    <property type="term" value="F:calcium-dependent phospholipid binding"/>
    <property type="evidence" value="ECO:0007669"/>
    <property type="project" value="TreeGrafter"/>
</dbReference>
<evidence type="ECO:0000256" key="2">
    <source>
        <dbReference type="ARBA" id="ARBA00022448"/>
    </source>
</evidence>
<dbReference type="Pfam" id="PF17047">
    <property type="entry name" value="SMP_LBD"/>
    <property type="match status" value="1"/>
</dbReference>
<dbReference type="GO" id="GO:0035091">
    <property type="term" value="F:phosphatidylinositol binding"/>
    <property type="evidence" value="ECO:0007669"/>
    <property type="project" value="TreeGrafter"/>
</dbReference>